<dbReference type="Gene3D" id="3.40.50.300">
    <property type="entry name" value="P-loop containing nucleotide triphosphate hydrolases"/>
    <property type="match status" value="1"/>
</dbReference>
<feature type="domain" description="ATPase AAA-type core" evidence="1">
    <location>
        <begin position="213"/>
        <end position="331"/>
    </location>
</feature>
<accession>A0ABW6XND5</accession>
<evidence type="ECO:0000259" key="1">
    <source>
        <dbReference type="Pfam" id="PF13304"/>
    </source>
</evidence>
<keyword evidence="2" id="KW-0540">Nuclease</keyword>
<dbReference type="InterPro" id="IPR051396">
    <property type="entry name" value="Bact_Antivir_Def_Nuclease"/>
</dbReference>
<dbReference type="GO" id="GO:0004519">
    <property type="term" value="F:endonuclease activity"/>
    <property type="evidence" value="ECO:0007669"/>
    <property type="project" value="UniProtKB-KW"/>
</dbReference>
<dbReference type="Pfam" id="PF13304">
    <property type="entry name" value="AAA_21"/>
    <property type="match status" value="1"/>
</dbReference>
<protein>
    <submittedName>
        <fullName evidence="2">ATP-dependent endonuclease</fullName>
    </submittedName>
</protein>
<sequence length="578" mass="64417">MANLIISGLGISNYRSFGPEMQYSGTLGTVNLLAGQNNAGKSNFLGFLQKVARRNIDLGPLDTPQGGLGEPCRYVQAFPLDETVEAACSQWHAVAAKLREFFNHPSFKREDSDPNLGWFEFDSATHLTPSQFDSALSSVGNLSGVAQFMTKRGVSGGLEQNRENAALIVRKVFKINPLPIETINAFRQIRIDTGEGDAGPNEGTGLLRRLQKLQNPAADTYHQDVEKFASINRFLQGILDDSSARLEVQHDASVLNVHHGGRMLPLSHLGTGIHQVVILAVAATVLEKTIVCIEEPEVHLHPILQRKFIQYLTRETTNQYIIATHSAHLLDFSRASIIHVSHNGFHTELTPALTPSSVSDVCSDLGYRPSDLLQTNAVIWVEGPSDRIYLKHWIEQRRTDLVEGLHYSIMFYGGGLLNHLTSLDEEVNDFIELRRLNRHIAILIDSDKDRQNKPINETKKRLQAEFDSPERPGFAWITDGYTIENYVPPEILRRAVETVHPGAETMSWMGEKWTNPLKLISKNPDKDGNKKPLNPDKNKIARIACSLWTEEPSGSLGRMISKSIDFIEQANAGVEKSL</sequence>
<reference evidence="2 3" key="1">
    <citation type="submission" date="2024-10" db="EMBL/GenBank/DDBJ databases">
        <title>The Natural Products Discovery Center: Release of the First 8490 Sequenced Strains for Exploring Actinobacteria Biosynthetic Diversity.</title>
        <authorList>
            <person name="Kalkreuter E."/>
            <person name="Kautsar S.A."/>
            <person name="Yang D."/>
            <person name="Bader C.D."/>
            <person name="Teijaro C.N."/>
            <person name="Fluegel L."/>
            <person name="Davis C.M."/>
            <person name="Simpson J.R."/>
            <person name="Lauterbach L."/>
            <person name="Steele A.D."/>
            <person name="Gui C."/>
            <person name="Meng S."/>
            <person name="Li G."/>
            <person name="Viehrig K."/>
            <person name="Ye F."/>
            <person name="Su P."/>
            <person name="Kiefer A.F."/>
            <person name="Nichols A."/>
            <person name="Cepeda A.J."/>
            <person name="Yan W."/>
            <person name="Fan B."/>
            <person name="Jiang Y."/>
            <person name="Adhikari A."/>
            <person name="Zheng C.-J."/>
            <person name="Schuster L."/>
            <person name="Cowan T.M."/>
            <person name="Smanski M.J."/>
            <person name="Chevrette M.G."/>
            <person name="De Carvalho L.P.S."/>
            <person name="Shen B."/>
        </authorList>
    </citation>
    <scope>NUCLEOTIDE SEQUENCE [LARGE SCALE GENOMIC DNA]</scope>
    <source>
        <strain evidence="2 3">NPDC012605</strain>
    </source>
</reference>
<dbReference type="InterPro" id="IPR027417">
    <property type="entry name" value="P-loop_NTPase"/>
</dbReference>
<proteinExistence type="predicted"/>
<evidence type="ECO:0000313" key="3">
    <source>
        <dbReference type="Proteomes" id="UP001602370"/>
    </source>
</evidence>
<dbReference type="PANTHER" id="PTHR43581:SF4">
    <property type="entry name" value="ATP_GTP PHOSPHATASE"/>
    <property type="match status" value="1"/>
</dbReference>
<name>A0ABW6XND5_9ACTN</name>
<gene>
    <name evidence="2" type="ORF">ACFY8C_11395</name>
</gene>
<evidence type="ECO:0000313" key="2">
    <source>
        <dbReference type="EMBL" id="MFF5918942.1"/>
    </source>
</evidence>
<comment type="caution">
    <text evidence="2">The sequence shown here is derived from an EMBL/GenBank/DDBJ whole genome shotgun (WGS) entry which is preliminary data.</text>
</comment>
<dbReference type="Proteomes" id="UP001602370">
    <property type="component" value="Unassembled WGS sequence"/>
</dbReference>
<dbReference type="EMBL" id="JBIBDZ010000002">
    <property type="protein sequence ID" value="MFF5918942.1"/>
    <property type="molecule type" value="Genomic_DNA"/>
</dbReference>
<dbReference type="PANTHER" id="PTHR43581">
    <property type="entry name" value="ATP/GTP PHOSPHATASE"/>
    <property type="match status" value="1"/>
</dbReference>
<dbReference type="SUPFAM" id="SSF52540">
    <property type="entry name" value="P-loop containing nucleoside triphosphate hydrolases"/>
    <property type="match status" value="1"/>
</dbReference>
<dbReference type="InterPro" id="IPR003959">
    <property type="entry name" value="ATPase_AAA_core"/>
</dbReference>
<keyword evidence="3" id="KW-1185">Reference proteome</keyword>
<keyword evidence="2" id="KW-0255">Endonuclease</keyword>
<keyword evidence="2" id="KW-0378">Hydrolase</keyword>
<dbReference type="RefSeq" id="WP_388306511.1">
    <property type="nucleotide sequence ID" value="NZ_JBIBDZ010000002.1"/>
</dbReference>
<organism evidence="2 3">
    <name type="scientific">Streptomyces flavochromogenes</name>
    <dbReference type="NCBI Taxonomy" id="68199"/>
    <lineage>
        <taxon>Bacteria</taxon>
        <taxon>Bacillati</taxon>
        <taxon>Actinomycetota</taxon>
        <taxon>Actinomycetes</taxon>
        <taxon>Kitasatosporales</taxon>
        <taxon>Streptomycetaceae</taxon>
        <taxon>Streptomyces</taxon>
    </lineage>
</organism>